<evidence type="ECO:0000256" key="1">
    <source>
        <dbReference type="ARBA" id="ARBA00004308"/>
    </source>
</evidence>
<accession>A0A291M075</accession>
<dbReference type="Proteomes" id="UP000219050">
    <property type="component" value="Chromosome"/>
</dbReference>
<name>A0A291M075_9RHOB</name>
<dbReference type="EMBL" id="CP021404">
    <property type="protein sequence ID" value="ATI42310.1"/>
    <property type="molecule type" value="Genomic_DNA"/>
</dbReference>
<comment type="subcellular location">
    <subcellularLocation>
        <location evidence="1">Endomembrane system</location>
    </subcellularLocation>
</comment>
<dbReference type="PANTHER" id="PTHR30024">
    <property type="entry name" value="ALIPHATIC SULFONATES-BINDING PROTEIN-RELATED"/>
    <property type="match status" value="1"/>
</dbReference>
<keyword evidence="2" id="KW-0813">Transport</keyword>
<dbReference type="Pfam" id="PF13379">
    <property type="entry name" value="NMT1_2"/>
    <property type="match status" value="1"/>
</dbReference>
<evidence type="ECO:0000256" key="4">
    <source>
        <dbReference type="ARBA" id="ARBA00022519"/>
    </source>
</evidence>
<keyword evidence="3" id="KW-1003">Cell membrane</keyword>
<reference evidence="6 7" key="1">
    <citation type="submission" date="2017-05" db="EMBL/GenBank/DDBJ databases">
        <title>Comparative genomic and metabolic analysis of manganese-oxidizing mechanisms in Celeribater manganoxidans DY25T: its adaption to the environment of polymetallic nodule.</title>
        <authorList>
            <person name="Wang X."/>
        </authorList>
    </citation>
    <scope>NUCLEOTIDE SEQUENCE [LARGE SCALE GENOMIC DNA]</scope>
    <source>
        <strain evidence="6 7">DY25</strain>
    </source>
</reference>
<dbReference type="PANTHER" id="PTHR30024:SF43">
    <property type="entry name" value="BLL4572 PROTEIN"/>
    <property type="match status" value="1"/>
</dbReference>
<dbReference type="GO" id="GO:0012505">
    <property type="term" value="C:endomembrane system"/>
    <property type="evidence" value="ECO:0007669"/>
    <property type="project" value="UniProtKB-SubCell"/>
</dbReference>
<dbReference type="Gene3D" id="3.40.190.10">
    <property type="entry name" value="Periplasmic binding protein-like II"/>
    <property type="match status" value="2"/>
</dbReference>
<sequence>MSLTEIRCGFIPLVDAAPLVVMRELGFAEEEGLDLRLLRQPSWSTLRDMLALGHLEAAHMLSPVPVAMSLGLGGLPTRMDALMVLSVNGNTIGVSPELATRMRAAGWAGGFADPVGTGNHLIRAAGARLRVGVPFPFSMHAELLYHWLGSLGLSAPGGLDVRTIPPPRMGEAMAADEIDAFCVGEPWGSAAVERGAAELVLPGSAIWSFAPEKVLAAGHDWVEANPGTVGRLMRAAWRAQAWLGDGQNIDMASDLLARTDYLDIPDEIIDRALMGRIQTRQGGAEVKVPRFLCFHEAGAAFPWRSQAALMGRAIARRSGLEQDAAMATARAAFRSDLYRANLAPIGVDLPGASEKLEGALSRPTPVASSRGGLTLGPDSFFDGWIFDPHT</sequence>
<evidence type="ECO:0000313" key="6">
    <source>
        <dbReference type="EMBL" id="ATI42310.1"/>
    </source>
</evidence>
<dbReference type="SUPFAM" id="SSF53850">
    <property type="entry name" value="Periplasmic binding protein-like II"/>
    <property type="match status" value="1"/>
</dbReference>
<dbReference type="OrthoDB" id="570524at2"/>
<gene>
    <name evidence="6" type="ORF">CBW24_09995</name>
</gene>
<proteinExistence type="predicted"/>
<evidence type="ECO:0000256" key="5">
    <source>
        <dbReference type="ARBA" id="ARBA00023136"/>
    </source>
</evidence>
<dbReference type="InterPro" id="IPR044527">
    <property type="entry name" value="NrtA/CpmA_ABC-bd_dom"/>
</dbReference>
<keyword evidence="4" id="KW-0997">Cell inner membrane</keyword>
<keyword evidence="5" id="KW-0472">Membrane</keyword>
<dbReference type="CDD" id="cd13553">
    <property type="entry name" value="PBP2_NrtA_CpmA_like"/>
    <property type="match status" value="1"/>
</dbReference>
<keyword evidence="7" id="KW-1185">Reference proteome</keyword>
<dbReference type="KEGG" id="cmag:CBW24_09995"/>
<organism evidence="6 7">
    <name type="scientific">Pacificitalea manganoxidans</name>
    <dbReference type="NCBI Taxonomy" id="1411902"/>
    <lineage>
        <taxon>Bacteria</taxon>
        <taxon>Pseudomonadati</taxon>
        <taxon>Pseudomonadota</taxon>
        <taxon>Alphaproteobacteria</taxon>
        <taxon>Rhodobacterales</taxon>
        <taxon>Paracoccaceae</taxon>
        <taxon>Pacificitalea</taxon>
    </lineage>
</organism>
<evidence type="ECO:0000313" key="7">
    <source>
        <dbReference type="Proteomes" id="UP000219050"/>
    </source>
</evidence>
<dbReference type="AlphaFoldDB" id="A0A291M075"/>
<dbReference type="RefSeq" id="WP_097373499.1">
    <property type="nucleotide sequence ID" value="NZ_CP021404.1"/>
</dbReference>
<evidence type="ECO:0000256" key="2">
    <source>
        <dbReference type="ARBA" id="ARBA00022448"/>
    </source>
</evidence>
<protein>
    <submittedName>
        <fullName evidence="6">Nitrate transporter</fullName>
    </submittedName>
</protein>
<evidence type="ECO:0000256" key="3">
    <source>
        <dbReference type="ARBA" id="ARBA00022475"/>
    </source>
</evidence>